<evidence type="ECO:0000313" key="4">
    <source>
        <dbReference type="Proteomes" id="UP000253307"/>
    </source>
</evidence>
<protein>
    <submittedName>
        <fullName evidence="3">Glycine dehydrogenase (Aminomethyl-transferring)</fullName>
    </submittedName>
</protein>
<organism evidence="3 4">
    <name type="scientific">SAR86 cluster bacterium</name>
    <dbReference type="NCBI Taxonomy" id="2030880"/>
    <lineage>
        <taxon>Bacteria</taxon>
        <taxon>Pseudomonadati</taxon>
        <taxon>Pseudomonadota</taxon>
        <taxon>Gammaproteobacteria</taxon>
        <taxon>SAR86 cluster</taxon>
    </lineage>
</organism>
<keyword evidence="1" id="KW-0560">Oxidoreductase</keyword>
<feature type="domain" description="Glycine cleavage system P-protein N-terminal" evidence="2">
    <location>
        <begin position="29"/>
        <end position="147"/>
    </location>
</feature>
<dbReference type="PANTHER" id="PTHR42806">
    <property type="entry name" value="GLYCINE CLEAVAGE SYSTEM P-PROTEIN"/>
    <property type="match status" value="1"/>
</dbReference>
<dbReference type="InterPro" id="IPR015422">
    <property type="entry name" value="PyrdxlP-dep_Trfase_small"/>
</dbReference>
<dbReference type="GO" id="GO:0004375">
    <property type="term" value="F:glycine dehydrogenase (decarboxylating) activity"/>
    <property type="evidence" value="ECO:0007669"/>
    <property type="project" value="InterPro"/>
</dbReference>
<evidence type="ECO:0000259" key="2">
    <source>
        <dbReference type="Pfam" id="PF02347"/>
    </source>
</evidence>
<dbReference type="GO" id="GO:0009116">
    <property type="term" value="P:nucleoside metabolic process"/>
    <property type="evidence" value="ECO:0007669"/>
    <property type="project" value="InterPro"/>
</dbReference>
<dbReference type="Pfam" id="PF02347">
    <property type="entry name" value="GDC-P"/>
    <property type="match status" value="1"/>
</dbReference>
<dbReference type="PANTHER" id="PTHR42806:SF1">
    <property type="entry name" value="GLYCINE DEHYDROGENASE (DECARBOXYLATING)"/>
    <property type="match status" value="1"/>
</dbReference>
<dbReference type="Gene3D" id="3.40.640.10">
    <property type="entry name" value="Type I PLP-dependent aspartate aminotransferase-like (Major domain)"/>
    <property type="match status" value="1"/>
</dbReference>
<reference evidence="3 4" key="1">
    <citation type="journal article" date="2018" name="Microbiome">
        <title>Fine metagenomic profile of the Mediterranean stratified and mixed water columns revealed by assembly and recruitment.</title>
        <authorList>
            <person name="Haro-Moreno J.M."/>
            <person name="Lopez-Perez M."/>
            <person name="De La Torre J.R."/>
            <person name="Picazo A."/>
            <person name="Camacho A."/>
            <person name="Rodriguez-Valera F."/>
        </authorList>
    </citation>
    <scope>NUCLEOTIDE SEQUENCE [LARGE SCALE GENOMIC DNA]</scope>
    <source>
        <strain evidence="3">MED-G82</strain>
    </source>
</reference>
<dbReference type="InterPro" id="IPR049315">
    <property type="entry name" value="GDC-P_N"/>
</dbReference>
<accession>A0A368BU85</accession>
<dbReference type="AlphaFoldDB" id="A0A368BU85"/>
<evidence type="ECO:0000256" key="1">
    <source>
        <dbReference type="ARBA" id="ARBA00023002"/>
    </source>
</evidence>
<dbReference type="InterPro" id="IPR015424">
    <property type="entry name" value="PyrdxlP-dep_Trfase"/>
</dbReference>
<dbReference type="InterPro" id="IPR015421">
    <property type="entry name" value="PyrdxlP-dep_Trfase_major"/>
</dbReference>
<dbReference type="SUPFAM" id="SSF53383">
    <property type="entry name" value="PLP-dependent transferases"/>
    <property type="match status" value="1"/>
</dbReference>
<dbReference type="Gene3D" id="3.90.1150.10">
    <property type="entry name" value="Aspartate Aminotransferase, domain 1"/>
    <property type="match status" value="1"/>
</dbReference>
<feature type="non-terminal residue" evidence="3">
    <location>
        <position position="147"/>
    </location>
</feature>
<dbReference type="EMBL" id="QOPE01000019">
    <property type="protein sequence ID" value="RCL40880.1"/>
    <property type="molecule type" value="Genomic_DNA"/>
</dbReference>
<gene>
    <name evidence="3" type="ORF">DBW96_02945</name>
</gene>
<evidence type="ECO:0000313" key="3">
    <source>
        <dbReference type="EMBL" id="RCL40880.1"/>
    </source>
</evidence>
<proteinExistence type="predicted"/>
<comment type="caution">
    <text evidence="3">The sequence shown here is derived from an EMBL/GenBank/DDBJ whole genome shotgun (WGS) entry which is preliminary data.</text>
</comment>
<dbReference type="InterPro" id="IPR023010">
    <property type="entry name" value="GcvPA"/>
</dbReference>
<name>A0A368BU85_9GAMM</name>
<dbReference type="Proteomes" id="UP000253307">
    <property type="component" value="Unassembled WGS sequence"/>
</dbReference>
<sequence length="147" mass="16364">MKKNLKAENSSNDNYLTNVKGTLCGFAARHIGLSADDINHMLDILGYKDIDTFTEAVVPKNILNGDLPDIGEPLSEQSALKKLKEIAIKNIVVKSMIGQGYYSGYMPNVIKRNVFENPGWYTSYTPYQAEISQGRLEALINFQTMVA</sequence>